<evidence type="ECO:0000256" key="8">
    <source>
        <dbReference type="ARBA" id="ARBA00023214"/>
    </source>
</evidence>
<dbReference type="InterPro" id="IPR000644">
    <property type="entry name" value="CBS_dom"/>
</dbReference>
<evidence type="ECO:0000256" key="5">
    <source>
        <dbReference type="ARBA" id="ARBA00023065"/>
    </source>
</evidence>
<evidence type="ECO:0000256" key="7">
    <source>
        <dbReference type="ARBA" id="ARBA00023173"/>
    </source>
</evidence>
<keyword evidence="2" id="KW-0813">Transport</keyword>
<dbReference type="InterPro" id="IPR050368">
    <property type="entry name" value="ClC-type_chloride_channel"/>
</dbReference>
<dbReference type="PRINTS" id="PR00762">
    <property type="entry name" value="CLCHANNEL"/>
</dbReference>
<feature type="transmembrane region" description="Helical" evidence="11">
    <location>
        <begin position="23"/>
        <end position="41"/>
    </location>
</feature>
<keyword evidence="4 11" id="KW-1133">Transmembrane helix</keyword>
<evidence type="ECO:0000256" key="4">
    <source>
        <dbReference type="ARBA" id="ARBA00022989"/>
    </source>
</evidence>
<dbReference type="CDD" id="cd02205">
    <property type="entry name" value="CBS_pair_SF"/>
    <property type="match status" value="1"/>
</dbReference>
<evidence type="ECO:0000256" key="2">
    <source>
        <dbReference type="ARBA" id="ARBA00022448"/>
    </source>
</evidence>
<evidence type="ECO:0000256" key="10">
    <source>
        <dbReference type="PROSITE-ProRule" id="PRU00703"/>
    </source>
</evidence>
<evidence type="ECO:0000259" key="12">
    <source>
        <dbReference type="PROSITE" id="PS51371"/>
    </source>
</evidence>
<gene>
    <name evidence="13" type="ORF">EYD45_11970</name>
</gene>
<dbReference type="InterPro" id="IPR046342">
    <property type="entry name" value="CBS_dom_sf"/>
</dbReference>
<keyword evidence="14" id="KW-1185">Reference proteome</keyword>
<sequence length="593" mass="65412">MGFKSILRKFLIWKYKHISERQFIYMLSILVGFLAGMGTVMLKNLTHGIRNLFNSYVFKDYQSSLYFILPIIGLLLVYIIKQTWLKKHIGHGISTTLHAISKLNGIIPRYNIYAALITAPLTVGFGGSVGLQGPAVSVGSALGSNAARLFHMNTKTRLLLISCAAAGAMASMFKAPIAAIIFAIEIFSLDIAFASLVPLLLASVSAVVTSYFFLGTDVLLRFELTDKFVINDIGFYAILGIVTGLMSVYYSKVFFGITNFFKQFKSRAKRLLIGGLAIGTMLYIIPPLYGEGYGVMNNLLKGDHIAAIGNTPFNLDLENIWIVIGLLLGIAIFKAIAMTTTFGAGGVGGVFIPTLVMGSALGNAFAKIINNLGLDFQVSESNFTLIGMTGLMAGVLHAPLTAIFLIAEITGGYELFVPLMLVAAISFSITKYYISHSIYTLKLAQRGELITHDKDKNVLMMLEIDKVIETNFIILKPEMKLREVLENAVAKSSRNHFPVVNKNDEFLGVIRLDDIRHMMFNTELYDKVDVESLMHADAGIISYEADTMNTIMQKFKTSGAWNLPVIKNGKYYGYISKSKLLTAYRRQLINVTQ</sequence>
<comment type="subcellular location">
    <subcellularLocation>
        <location evidence="1">Membrane</location>
        <topology evidence="1">Multi-pass membrane protein</topology>
    </subcellularLocation>
</comment>
<feature type="domain" description="CBS" evidence="12">
    <location>
        <begin position="468"/>
        <end position="527"/>
    </location>
</feature>
<dbReference type="SUPFAM" id="SSF54631">
    <property type="entry name" value="CBS-domain pair"/>
    <property type="match status" value="1"/>
</dbReference>
<dbReference type="Gene3D" id="1.10.3080.10">
    <property type="entry name" value="Clc chloride channel"/>
    <property type="match status" value="1"/>
</dbReference>
<feature type="transmembrane region" description="Helical" evidence="11">
    <location>
        <begin position="191"/>
        <end position="213"/>
    </location>
</feature>
<keyword evidence="3 11" id="KW-0812">Transmembrane</keyword>
<feature type="transmembrane region" description="Helical" evidence="11">
    <location>
        <begin position="233"/>
        <end position="250"/>
    </location>
</feature>
<evidence type="ECO:0000313" key="14">
    <source>
        <dbReference type="Proteomes" id="UP000291142"/>
    </source>
</evidence>
<dbReference type="EMBL" id="SIRT01000010">
    <property type="protein sequence ID" value="TBN02419.1"/>
    <property type="molecule type" value="Genomic_DNA"/>
</dbReference>
<keyword evidence="8" id="KW-0868">Chloride</keyword>
<dbReference type="Pfam" id="PF00654">
    <property type="entry name" value="Voltage_CLC"/>
    <property type="match status" value="1"/>
</dbReference>
<feature type="transmembrane region" description="Helical" evidence="11">
    <location>
        <begin position="271"/>
        <end position="289"/>
    </location>
</feature>
<protein>
    <submittedName>
        <fullName evidence="13">Chloride channel protein</fullName>
    </submittedName>
</protein>
<keyword evidence="9" id="KW-0407">Ion channel</keyword>
<keyword evidence="6 11" id="KW-0472">Membrane</keyword>
<dbReference type="Pfam" id="PF00571">
    <property type="entry name" value="CBS"/>
    <property type="match status" value="1"/>
</dbReference>
<comment type="caution">
    <text evidence="13">The sequence shown here is derived from an EMBL/GenBank/DDBJ whole genome shotgun (WGS) entry which is preliminary data.</text>
</comment>
<accession>A0A4Q9FEH0</accession>
<feature type="transmembrane region" description="Helical" evidence="11">
    <location>
        <begin position="61"/>
        <end position="80"/>
    </location>
</feature>
<evidence type="ECO:0000256" key="11">
    <source>
        <dbReference type="SAM" id="Phobius"/>
    </source>
</evidence>
<evidence type="ECO:0000256" key="1">
    <source>
        <dbReference type="ARBA" id="ARBA00004141"/>
    </source>
</evidence>
<feature type="transmembrane region" description="Helical" evidence="11">
    <location>
        <begin position="158"/>
        <end position="184"/>
    </location>
</feature>
<dbReference type="InterPro" id="IPR014743">
    <property type="entry name" value="Cl-channel_core"/>
</dbReference>
<dbReference type="OrthoDB" id="9812438at2"/>
<feature type="transmembrane region" description="Helical" evidence="11">
    <location>
        <begin position="344"/>
        <end position="365"/>
    </location>
</feature>
<evidence type="ECO:0000256" key="3">
    <source>
        <dbReference type="ARBA" id="ARBA00022692"/>
    </source>
</evidence>
<proteinExistence type="predicted"/>
<dbReference type="GO" id="GO:0005254">
    <property type="term" value="F:chloride channel activity"/>
    <property type="evidence" value="ECO:0007669"/>
    <property type="project" value="UniProtKB-KW"/>
</dbReference>
<dbReference type="SUPFAM" id="SSF81340">
    <property type="entry name" value="Clc chloride channel"/>
    <property type="match status" value="1"/>
</dbReference>
<feature type="transmembrane region" description="Helical" evidence="11">
    <location>
        <begin position="413"/>
        <end position="434"/>
    </location>
</feature>
<dbReference type="Proteomes" id="UP000291142">
    <property type="component" value="Unassembled WGS sequence"/>
</dbReference>
<keyword evidence="5" id="KW-0406">Ion transport</keyword>
<dbReference type="Gene3D" id="3.10.580.10">
    <property type="entry name" value="CBS-domain"/>
    <property type="match status" value="1"/>
</dbReference>
<dbReference type="PANTHER" id="PTHR43427:SF6">
    <property type="entry name" value="CHLORIDE CHANNEL PROTEIN CLC-E"/>
    <property type="match status" value="1"/>
</dbReference>
<dbReference type="PANTHER" id="PTHR43427">
    <property type="entry name" value="CHLORIDE CHANNEL PROTEIN CLC-E"/>
    <property type="match status" value="1"/>
</dbReference>
<evidence type="ECO:0000313" key="13">
    <source>
        <dbReference type="EMBL" id="TBN02419.1"/>
    </source>
</evidence>
<feature type="transmembrane region" description="Helical" evidence="11">
    <location>
        <begin position="110"/>
        <end position="131"/>
    </location>
</feature>
<dbReference type="CDD" id="cd00400">
    <property type="entry name" value="Voltage_gated_ClC"/>
    <property type="match status" value="1"/>
</dbReference>
<feature type="transmembrane region" description="Helical" evidence="11">
    <location>
        <begin position="320"/>
        <end position="337"/>
    </location>
</feature>
<organism evidence="13 14">
    <name type="scientific">Hyunsoonleella flava</name>
    <dbReference type="NCBI Taxonomy" id="2527939"/>
    <lineage>
        <taxon>Bacteria</taxon>
        <taxon>Pseudomonadati</taxon>
        <taxon>Bacteroidota</taxon>
        <taxon>Flavobacteriia</taxon>
        <taxon>Flavobacteriales</taxon>
        <taxon>Flavobacteriaceae</taxon>
    </lineage>
</organism>
<keyword evidence="7" id="KW-0869">Chloride channel</keyword>
<dbReference type="InterPro" id="IPR001807">
    <property type="entry name" value="ClC"/>
</dbReference>
<name>A0A4Q9FEH0_9FLAO</name>
<keyword evidence="10" id="KW-0129">CBS domain</keyword>
<dbReference type="GO" id="GO:0034707">
    <property type="term" value="C:chloride channel complex"/>
    <property type="evidence" value="ECO:0007669"/>
    <property type="project" value="UniProtKB-KW"/>
</dbReference>
<reference evidence="13 14" key="1">
    <citation type="submission" date="2019-02" db="EMBL/GenBank/DDBJ databases">
        <title>Hyunsoonleella sp., isolated from marine sediment.</title>
        <authorList>
            <person name="Liu B.-T."/>
        </authorList>
    </citation>
    <scope>NUCLEOTIDE SEQUENCE [LARGE SCALE GENOMIC DNA]</scope>
    <source>
        <strain evidence="13 14">T58</strain>
    </source>
</reference>
<feature type="transmembrane region" description="Helical" evidence="11">
    <location>
        <begin position="385"/>
        <end position="406"/>
    </location>
</feature>
<evidence type="ECO:0000256" key="9">
    <source>
        <dbReference type="ARBA" id="ARBA00023303"/>
    </source>
</evidence>
<dbReference type="PROSITE" id="PS51371">
    <property type="entry name" value="CBS"/>
    <property type="match status" value="1"/>
</dbReference>
<evidence type="ECO:0000256" key="6">
    <source>
        <dbReference type="ARBA" id="ARBA00023136"/>
    </source>
</evidence>
<dbReference type="RefSeq" id="WP_130964795.1">
    <property type="nucleotide sequence ID" value="NZ_SIRT01000010.1"/>
</dbReference>
<dbReference type="AlphaFoldDB" id="A0A4Q9FEH0"/>